<feature type="region of interest" description="Disordered" evidence="1">
    <location>
        <begin position="47"/>
        <end position="69"/>
    </location>
</feature>
<dbReference type="PANTHER" id="PTHR37474">
    <property type="entry name" value="RNA LIGASE/CYCLIC NUCLEOTIDE PHOSPHODIESTERASE"/>
    <property type="match status" value="1"/>
</dbReference>
<evidence type="ECO:0000313" key="2">
    <source>
        <dbReference type="EMBL" id="PWN90580.1"/>
    </source>
</evidence>
<sequence>MALRRYLSQTMTTSARNHADRGRPRAPPGGSSEPYVCVVALLVRAQPTRPPLPSSSSPSLPSSPHTTLQKQLEAIQAIRTKHDAAYVRWEPHLTLLPPFIVPFISVAAAATTTTTTTTKIAAGAEAEEEAEAGETESVKDNDGKAGNQEPHRTLLELSKRIAQVLEEFDSDAVTGKRERTDLELDQAGSFPLRYHHSVHLCPSPSATGRQTLRSIQSALEAALPETVTHARGSRKRKKKGTSDDYKPHLTIGQAQGRDELDALKALGRQVLSADGGCVRVPMDRIQLMCKPVSRSGPYDIFREFAIWPSSRK</sequence>
<dbReference type="SUPFAM" id="SSF55144">
    <property type="entry name" value="LigT-like"/>
    <property type="match status" value="1"/>
</dbReference>
<evidence type="ECO:0000313" key="3">
    <source>
        <dbReference type="Proteomes" id="UP000245768"/>
    </source>
</evidence>
<name>A0A316YM02_9BASI</name>
<gene>
    <name evidence="2" type="ORF">FA10DRAFT_267030</name>
</gene>
<keyword evidence="3" id="KW-1185">Reference proteome</keyword>
<dbReference type="PANTHER" id="PTHR37474:SF1">
    <property type="entry name" value="2'-5' RNA LIGASE FAMILY PROTEIN"/>
    <property type="match status" value="1"/>
</dbReference>
<feature type="compositionally biased region" description="Low complexity" evidence="1">
    <location>
        <begin position="54"/>
        <end position="64"/>
    </location>
</feature>
<dbReference type="EMBL" id="KZ819636">
    <property type="protein sequence ID" value="PWN90580.1"/>
    <property type="molecule type" value="Genomic_DNA"/>
</dbReference>
<dbReference type="AlphaFoldDB" id="A0A316YM02"/>
<dbReference type="Pfam" id="PF13563">
    <property type="entry name" value="2_5_RNA_ligase2"/>
    <property type="match status" value="1"/>
</dbReference>
<evidence type="ECO:0000256" key="1">
    <source>
        <dbReference type="SAM" id="MobiDB-lite"/>
    </source>
</evidence>
<dbReference type="Gene3D" id="3.90.1140.10">
    <property type="entry name" value="Cyclic phosphodiesterase"/>
    <property type="match status" value="1"/>
</dbReference>
<dbReference type="Proteomes" id="UP000245768">
    <property type="component" value="Unassembled WGS sequence"/>
</dbReference>
<accession>A0A316YM02</accession>
<feature type="compositionally biased region" description="Polar residues" evidence="1">
    <location>
        <begin position="7"/>
        <end position="16"/>
    </location>
</feature>
<feature type="region of interest" description="Disordered" evidence="1">
    <location>
        <begin position="123"/>
        <end position="150"/>
    </location>
</feature>
<organism evidence="2 3">
    <name type="scientific">Acaromyces ingoldii</name>
    <dbReference type="NCBI Taxonomy" id="215250"/>
    <lineage>
        <taxon>Eukaryota</taxon>
        <taxon>Fungi</taxon>
        <taxon>Dikarya</taxon>
        <taxon>Basidiomycota</taxon>
        <taxon>Ustilaginomycotina</taxon>
        <taxon>Exobasidiomycetes</taxon>
        <taxon>Exobasidiales</taxon>
        <taxon>Cryptobasidiaceae</taxon>
        <taxon>Acaromyces</taxon>
    </lineage>
</organism>
<proteinExistence type="predicted"/>
<feature type="region of interest" description="Disordered" evidence="1">
    <location>
        <begin position="226"/>
        <end position="247"/>
    </location>
</feature>
<feature type="compositionally biased region" description="Acidic residues" evidence="1">
    <location>
        <begin position="125"/>
        <end position="134"/>
    </location>
</feature>
<reference evidence="2" key="1">
    <citation type="journal article" date="2018" name="Mol. Biol. Evol.">
        <title>Broad Genomic Sampling Reveals a Smut Pathogenic Ancestry of the Fungal Clade Ustilaginomycotina.</title>
        <authorList>
            <person name="Kijpornyongpan T."/>
            <person name="Mondo S.J."/>
            <person name="Barry K."/>
            <person name="Sandor L."/>
            <person name="Lee J."/>
            <person name="Lipzen A."/>
            <person name="Pangilinan J."/>
            <person name="LaButti K."/>
            <person name="Hainaut M."/>
            <person name="Henrissat B."/>
            <person name="Grigoriev I.V."/>
            <person name="Spatafora J.W."/>
            <person name="Aime M.C."/>
        </authorList>
    </citation>
    <scope>NUCLEOTIDE SEQUENCE [LARGE SCALE GENOMIC DNA]</scope>
    <source>
        <strain evidence="2">MCA 4198</strain>
    </source>
</reference>
<dbReference type="GeneID" id="37043671"/>
<feature type="region of interest" description="Disordered" evidence="1">
    <location>
        <begin position="1"/>
        <end position="32"/>
    </location>
</feature>
<dbReference type="OrthoDB" id="10263155at2759"/>
<dbReference type="InParanoid" id="A0A316YM02"/>
<dbReference type="RefSeq" id="XP_025377778.1">
    <property type="nucleotide sequence ID" value="XM_025521755.1"/>
</dbReference>
<protein>
    <submittedName>
        <fullName evidence="2">Uncharacterized protein</fullName>
    </submittedName>
</protein>
<dbReference type="InterPro" id="IPR009097">
    <property type="entry name" value="Cyclic_Pdiesterase"/>
</dbReference>
<feature type="compositionally biased region" description="Basic and acidic residues" evidence="1">
    <location>
        <begin position="136"/>
        <end position="150"/>
    </location>
</feature>